<evidence type="ECO:0000313" key="2">
    <source>
        <dbReference type="RefSeq" id="XP_006814807.1"/>
    </source>
</evidence>
<sequence length="126" mass="15031">MLQQIIRDMYIDPDLLAELSEEQKQILFCKMREEQVRRYKLEQEKNAVVKQGIQRKAKVKFLLGKDNKPWTWVMGEHQEDETIEQILEKEQLEKARRLAQQEAEQRLVHVQVSSFLLCHCPGILGW</sequence>
<dbReference type="PANTHER" id="PTHR14388">
    <property type="entry name" value="T CELL-SPECIFIC ADAPTER PROTEIN TSAD"/>
    <property type="match status" value="1"/>
</dbReference>
<dbReference type="Proteomes" id="UP000694865">
    <property type="component" value="Unplaced"/>
</dbReference>
<evidence type="ECO:0000313" key="1">
    <source>
        <dbReference type="Proteomes" id="UP000694865"/>
    </source>
</evidence>
<name>A0ABM0M466_SACKO</name>
<organism evidence="1 2">
    <name type="scientific">Saccoglossus kowalevskii</name>
    <name type="common">Acorn worm</name>
    <dbReference type="NCBI Taxonomy" id="10224"/>
    <lineage>
        <taxon>Eukaryota</taxon>
        <taxon>Metazoa</taxon>
        <taxon>Hemichordata</taxon>
        <taxon>Enteropneusta</taxon>
        <taxon>Harrimaniidae</taxon>
        <taxon>Saccoglossus</taxon>
    </lineage>
</organism>
<feature type="non-terminal residue" evidence="2">
    <location>
        <position position="126"/>
    </location>
</feature>
<dbReference type="RefSeq" id="XP_006814807.1">
    <property type="nucleotide sequence ID" value="XM_006814744.1"/>
</dbReference>
<proteinExistence type="predicted"/>
<dbReference type="GeneID" id="102805042"/>
<gene>
    <name evidence="2" type="primary">LOC102805042</name>
</gene>
<dbReference type="PANTHER" id="PTHR14388:SF17">
    <property type="entry name" value="SH2 DOMAIN-CONTAINING PROTEIN"/>
    <property type="match status" value="1"/>
</dbReference>
<keyword evidence="1" id="KW-1185">Reference proteome</keyword>
<reference evidence="2" key="1">
    <citation type="submission" date="2025-08" db="UniProtKB">
        <authorList>
            <consortium name="RefSeq"/>
        </authorList>
    </citation>
    <scope>IDENTIFICATION</scope>
    <source>
        <tissue evidence="2">Testes</tissue>
    </source>
</reference>
<accession>A0ABM0M466</accession>
<protein>
    <submittedName>
        <fullName evidence="2">SH2 domain-containing protein 4B-like</fullName>
    </submittedName>
</protein>